<keyword evidence="2" id="KW-1185">Reference proteome</keyword>
<dbReference type="PANTHER" id="PTHR39624">
    <property type="entry name" value="PROTEIN INVOLVED IN RIMO-MEDIATED BETA-METHYLTHIOLATION OF RIBOSOMAL PROTEIN S12 YCAO"/>
    <property type="match status" value="1"/>
</dbReference>
<dbReference type="EMBL" id="CP117167">
    <property type="protein sequence ID" value="WCT10276.1"/>
    <property type="molecule type" value="Genomic_DNA"/>
</dbReference>
<dbReference type="RefSeq" id="WP_273628422.1">
    <property type="nucleotide sequence ID" value="NZ_CP117167.1"/>
</dbReference>
<gene>
    <name evidence="1" type="ORF">PQO05_16190</name>
</gene>
<evidence type="ECO:0000313" key="1">
    <source>
        <dbReference type="EMBL" id="WCT10276.1"/>
    </source>
</evidence>
<evidence type="ECO:0000313" key="2">
    <source>
        <dbReference type="Proteomes" id="UP001216139"/>
    </source>
</evidence>
<name>A0ABY7T1L1_9SPHI</name>
<dbReference type="SUPFAM" id="SSF82784">
    <property type="entry name" value="OsmC-like"/>
    <property type="match status" value="1"/>
</dbReference>
<dbReference type="Proteomes" id="UP001216139">
    <property type="component" value="Chromosome"/>
</dbReference>
<dbReference type="InterPro" id="IPR003718">
    <property type="entry name" value="OsmC/Ohr_fam"/>
</dbReference>
<sequence length="137" mass="15249">MALNLIRESVGSAQAKTGLTQYQTIVTRNKHALVIDEPESSKGTDTGIDPVGLLMSSLASCTSITLRMYIDRKMWIVDEITVNVEMFKINGGTVFERTLHFKGELNDDQKKRLEQIADACPIHKILVGDIMVKTQIV</sequence>
<organism evidence="1 2">
    <name type="scientific">Mucilaginibacter jinjuensis</name>
    <dbReference type="NCBI Taxonomy" id="1176721"/>
    <lineage>
        <taxon>Bacteria</taxon>
        <taxon>Pseudomonadati</taxon>
        <taxon>Bacteroidota</taxon>
        <taxon>Sphingobacteriia</taxon>
        <taxon>Sphingobacteriales</taxon>
        <taxon>Sphingobacteriaceae</taxon>
        <taxon>Mucilaginibacter</taxon>
    </lineage>
</organism>
<dbReference type="PANTHER" id="PTHR39624:SF2">
    <property type="entry name" value="OSMC-LIKE PROTEIN"/>
    <property type="match status" value="1"/>
</dbReference>
<dbReference type="Gene3D" id="3.30.300.20">
    <property type="match status" value="1"/>
</dbReference>
<protein>
    <submittedName>
        <fullName evidence="1">OsmC family protein</fullName>
    </submittedName>
</protein>
<proteinExistence type="predicted"/>
<dbReference type="InterPro" id="IPR015946">
    <property type="entry name" value="KH_dom-like_a/b"/>
</dbReference>
<dbReference type="InterPro" id="IPR036102">
    <property type="entry name" value="OsmC/Ohrsf"/>
</dbReference>
<accession>A0ABY7T1L1</accession>
<dbReference type="Pfam" id="PF02566">
    <property type="entry name" value="OsmC"/>
    <property type="match status" value="1"/>
</dbReference>
<reference evidence="1 2" key="1">
    <citation type="submission" date="2023-02" db="EMBL/GenBank/DDBJ databases">
        <title>Genome sequence of Mucilaginibacter jinjuensis strain KACC 16571.</title>
        <authorList>
            <person name="Kim S."/>
            <person name="Heo J."/>
            <person name="Kwon S.-W."/>
        </authorList>
    </citation>
    <scope>NUCLEOTIDE SEQUENCE [LARGE SCALE GENOMIC DNA]</scope>
    <source>
        <strain evidence="1 2">KACC 16571</strain>
    </source>
</reference>